<comment type="caution">
    <text evidence="1">The sequence shown here is derived from an EMBL/GenBank/DDBJ whole genome shotgun (WGS) entry which is preliminary data.</text>
</comment>
<dbReference type="RefSeq" id="XP_024345142.1">
    <property type="nucleotide sequence ID" value="XM_024500444.1"/>
</dbReference>
<proteinExistence type="predicted"/>
<dbReference type="Proteomes" id="UP000019149">
    <property type="component" value="Unassembled WGS sequence"/>
</dbReference>
<accession>W6U0J6</accession>
<dbReference type="KEGG" id="egl:EGR_11197"/>
<dbReference type="AlphaFoldDB" id="W6U0J6"/>
<name>W6U0J6_ECHGR</name>
<reference evidence="1 2" key="1">
    <citation type="journal article" date="2013" name="Nat. Genet.">
        <title>The genome of the hydatid tapeworm Echinococcus granulosus.</title>
        <authorList>
            <person name="Zheng H."/>
            <person name="Zhang W."/>
            <person name="Zhang L."/>
            <person name="Zhang Z."/>
            <person name="Li J."/>
            <person name="Lu G."/>
            <person name="Zhu Y."/>
            <person name="Wang Y."/>
            <person name="Huang Y."/>
            <person name="Liu J."/>
            <person name="Kang H."/>
            <person name="Chen J."/>
            <person name="Wang L."/>
            <person name="Chen A."/>
            <person name="Yu S."/>
            <person name="Gao Z."/>
            <person name="Jin L."/>
            <person name="Gu W."/>
            <person name="Wang Z."/>
            <person name="Zhao L."/>
            <person name="Shi B."/>
            <person name="Wen H."/>
            <person name="Lin R."/>
            <person name="Jones M.K."/>
            <person name="Brejova B."/>
            <person name="Vinar T."/>
            <person name="Zhao G."/>
            <person name="McManus D.P."/>
            <person name="Chen Z."/>
            <person name="Zhou Y."/>
            <person name="Wang S."/>
        </authorList>
    </citation>
    <scope>NUCLEOTIDE SEQUENCE [LARGE SCALE GENOMIC DNA]</scope>
</reference>
<dbReference type="EMBL" id="APAU02000489">
    <property type="protein sequence ID" value="EUB53946.1"/>
    <property type="molecule type" value="Genomic_DNA"/>
</dbReference>
<keyword evidence="2" id="KW-1185">Reference proteome</keyword>
<sequence>MSDDAPGGFGGPRSRFLSVGEMLVLVTKSPKRPRYFYIHTGASLIGSWLYGSRQQTCDVSLTSSLKSVPIILALPKRCRLICVI</sequence>
<protein>
    <submittedName>
        <fullName evidence="1">Uncharacterized protein</fullName>
    </submittedName>
</protein>
<gene>
    <name evidence="1" type="ORF">EGR_11197</name>
</gene>
<dbReference type="GeneID" id="36346910"/>
<dbReference type="CTD" id="36346910"/>
<evidence type="ECO:0000313" key="1">
    <source>
        <dbReference type="EMBL" id="EUB53946.1"/>
    </source>
</evidence>
<evidence type="ECO:0000313" key="2">
    <source>
        <dbReference type="Proteomes" id="UP000019149"/>
    </source>
</evidence>
<organism evidence="1 2">
    <name type="scientific">Echinococcus granulosus</name>
    <name type="common">Hydatid tapeworm</name>
    <dbReference type="NCBI Taxonomy" id="6210"/>
    <lineage>
        <taxon>Eukaryota</taxon>
        <taxon>Metazoa</taxon>
        <taxon>Spiralia</taxon>
        <taxon>Lophotrochozoa</taxon>
        <taxon>Platyhelminthes</taxon>
        <taxon>Cestoda</taxon>
        <taxon>Eucestoda</taxon>
        <taxon>Cyclophyllidea</taxon>
        <taxon>Taeniidae</taxon>
        <taxon>Echinococcus</taxon>
        <taxon>Echinococcus granulosus group</taxon>
    </lineage>
</organism>